<gene>
    <name evidence="2" type="ORF">CKO43_01965</name>
</gene>
<dbReference type="Proteomes" id="UP001041814">
    <property type="component" value="Unassembled WGS sequence"/>
</dbReference>
<proteinExistence type="predicted"/>
<evidence type="ECO:0000313" key="2">
    <source>
        <dbReference type="EMBL" id="MBK1711543.1"/>
    </source>
</evidence>
<dbReference type="EMBL" id="NRRU01000004">
    <property type="protein sequence ID" value="MBK1711543.1"/>
    <property type="molecule type" value="Genomic_DNA"/>
</dbReference>
<keyword evidence="3" id="KW-1185">Reference proteome</keyword>
<reference evidence="2" key="1">
    <citation type="submission" date="2017-08" db="EMBL/GenBank/DDBJ databases">
        <authorList>
            <person name="Imhoff J.F."/>
            <person name="Rahn T."/>
            <person name="Kuenzel S."/>
            <person name="Neulinger S.C."/>
        </authorList>
    </citation>
    <scope>NUCLEOTIDE SEQUENCE</scope>
    <source>
        <strain evidence="2">IM 151</strain>
    </source>
</reference>
<evidence type="ECO:0000259" key="1">
    <source>
        <dbReference type="Pfam" id="PF01814"/>
    </source>
</evidence>
<organism evidence="2 3">
    <name type="scientific">Rubrivivax gelatinosus</name>
    <name type="common">Rhodocyclus gelatinosus</name>
    <name type="synonym">Rhodopseudomonas gelatinosa</name>
    <dbReference type="NCBI Taxonomy" id="28068"/>
    <lineage>
        <taxon>Bacteria</taxon>
        <taxon>Pseudomonadati</taxon>
        <taxon>Pseudomonadota</taxon>
        <taxon>Betaproteobacteria</taxon>
        <taxon>Burkholderiales</taxon>
        <taxon>Sphaerotilaceae</taxon>
        <taxon>Rubrivivax</taxon>
    </lineage>
</organism>
<dbReference type="InterPro" id="IPR012312">
    <property type="entry name" value="Hemerythrin-like"/>
</dbReference>
<dbReference type="CDD" id="cd12108">
    <property type="entry name" value="Hr-like"/>
    <property type="match status" value="1"/>
</dbReference>
<evidence type="ECO:0000313" key="3">
    <source>
        <dbReference type="Proteomes" id="UP001041814"/>
    </source>
</evidence>
<dbReference type="RefSeq" id="WP_200225301.1">
    <property type="nucleotide sequence ID" value="NZ_NRRT01000001.1"/>
</dbReference>
<dbReference type="Pfam" id="PF01814">
    <property type="entry name" value="Hemerythrin"/>
    <property type="match status" value="1"/>
</dbReference>
<accession>A0ABS1DQ02</accession>
<dbReference type="Gene3D" id="1.20.120.520">
    <property type="entry name" value="nmb1532 protein domain like"/>
    <property type="match status" value="1"/>
</dbReference>
<protein>
    <submittedName>
        <fullName evidence="2">Cation-binding protein</fullName>
    </submittedName>
</protein>
<sequence length="193" mass="21100">MALTLPGHSAPAVGFEVPLEMLAACHGRVQHQCETLLRLVTHLQTHGADRPAQEAASAVMRYFDTAARHHHEDEEQDLFPALLESMAGSDAVCLRDLTASLCRDHRLLEQRWASMRQRLLQVAKGAASTLADADVPGFVQLYEQHIAREEAELLPMATRLLSDVELDRIGLAMRSRRGAVAVNAATAAIAPQP</sequence>
<reference evidence="2" key="2">
    <citation type="journal article" date="2020" name="Microorganisms">
        <title>Osmotic Adaptation and Compatible Solute Biosynthesis of Phototrophic Bacteria as Revealed from Genome Analyses.</title>
        <authorList>
            <person name="Imhoff J.F."/>
            <person name="Rahn T."/>
            <person name="Kunzel S."/>
            <person name="Keller A."/>
            <person name="Neulinger S.C."/>
        </authorList>
    </citation>
    <scope>NUCLEOTIDE SEQUENCE</scope>
    <source>
        <strain evidence="2">IM 151</strain>
    </source>
</reference>
<name>A0ABS1DQ02_RUBGE</name>
<feature type="domain" description="Hemerythrin-like" evidence="1">
    <location>
        <begin position="18"/>
        <end position="157"/>
    </location>
</feature>
<comment type="caution">
    <text evidence="2">The sequence shown here is derived from an EMBL/GenBank/DDBJ whole genome shotgun (WGS) entry which is preliminary data.</text>
</comment>